<dbReference type="OrthoDB" id="9804551at2"/>
<dbReference type="InterPro" id="IPR009081">
    <property type="entry name" value="PP-bd_ACP"/>
</dbReference>
<dbReference type="PROSITE" id="PS50075">
    <property type="entry name" value="CARRIER"/>
    <property type="match status" value="1"/>
</dbReference>
<sequence>MNELQAKLRDLIIEELELDLDDIGHLGIDDPLFDQEDVENYGLDSVDAVELAVLVKRHFNIELSEGDSGAFVTIRALADKIKEKQLINSGN</sequence>
<organism evidence="2 3">
    <name type="scientific">Fontibacillus panacisegetis</name>
    <dbReference type="NCBI Taxonomy" id="670482"/>
    <lineage>
        <taxon>Bacteria</taxon>
        <taxon>Bacillati</taxon>
        <taxon>Bacillota</taxon>
        <taxon>Bacilli</taxon>
        <taxon>Bacillales</taxon>
        <taxon>Paenibacillaceae</taxon>
        <taxon>Fontibacillus</taxon>
    </lineage>
</organism>
<name>A0A1G7I7V0_9BACL</name>
<dbReference type="InterPro" id="IPR036736">
    <property type="entry name" value="ACP-like_sf"/>
</dbReference>
<reference evidence="2 3" key="1">
    <citation type="submission" date="2016-10" db="EMBL/GenBank/DDBJ databases">
        <authorList>
            <person name="de Groot N.N."/>
        </authorList>
    </citation>
    <scope>NUCLEOTIDE SEQUENCE [LARGE SCALE GENOMIC DNA]</scope>
    <source>
        <strain evidence="2 3">DSM 28129</strain>
    </source>
</reference>
<keyword evidence="3" id="KW-1185">Reference proteome</keyword>
<feature type="domain" description="Carrier" evidence="1">
    <location>
        <begin position="2"/>
        <end position="85"/>
    </location>
</feature>
<protein>
    <submittedName>
        <fullName evidence="2">Acyl carrier protein</fullName>
    </submittedName>
</protein>
<dbReference type="Pfam" id="PF00550">
    <property type="entry name" value="PP-binding"/>
    <property type="match status" value="1"/>
</dbReference>
<dbReference type="RefSeq" id="WP_091227873.1">
    <property type="nucleotide sequence ID" value="NZ_FNBG01000005.1"/>
</dbReference>
<evidence type="ECO:0000313" key="3">
    <source>
        <dbReference type="Proteomes" id="UP000198972"/>
    </source>
</evidence>
<dbReference type="STRING" id="670482.SAMN04488542_105184"/>
<evidence type="ECO:0000313" key="2">
    <source>
        <dbReference type="EMBL" id="SDF08668.1"/>
    </source>
</evidence>
<accession>A0A1G7I7V0</accession>
<gene>
    <name evidence="2" type="ORF">SAMN04488542_105184</name>
</gene>
<dbReference type="SUPFAM" id="SSF47336">
    <property type="entry name" value="ACP-like"/>
    <property type="match status" value="1"/>
</dbReference>
<dbReference type="Gene3D" id="1.10.1200.10">
    <property type="entry name" value="ACP-like"/>
    <property type="match status" value="1"/>
</dbReference>
<dbReference type="Proteomes" id="UP000198972">
    <property type="component" value="Unassembled WGS sequence"/>
</dbReference>
<proteinExistence type="predicted"/>
<dbReference type="EMBL" id="FNBG01000005">
    <property type="protein sequence ID" value="SDF08668.1"/>
    <property type="molecule type" value="Genomic_DNA"/>
</dbReference>
<evidence type="ECO:0000259" key="1">
    <source>
        <dbReference type="PROSITE" id="PS50075"/>
    </source>
</evidence>
<dbReference type="AlphaFoldDB" id="A0A1G7I7V0"/>